<dbReference type="InterPro" id="IPR049883">
    <property type="entry name" value="NOTCH1_EGF-like"/>
</dbReference>
<dbReference type="PANTHER" id="PTHR13802">
    <property type="entry name" value="MUCIN 4-RELATED"/>
    <property type="match status" value="1"/>
</dbReference>
<feature type="domain" description="EGF-like" evidence="11">
    <location>
        <begin position="144"/>
        <end position="184"/>
    </location>
</feature>
<dbReference type="CDD" id="cd00054">
    <property type="entry name" value="EGF_CA"/>
    <property type="match status" value="5"/>
</dbReference>
<dbReference type="PROSITE" id="PS00022">
    <property type="entry name" value="EGF_1"/>
    <property type="match status" value="1"/>
</dbReference>
<keyword evidence="5" id="KW-0677">Repeat</keyword>
<dbReference type="Proteomes" id="UP001501940">
    <property type="component" value="Chromosome 16"/>
</dbReference>
<dbReference type="InterPro" id="IPR001881">
    <property type="entry name" value="EGF-like_Ca-bd_dom"/>
</dbReference>
<dbReference type="InterPro" id="IPR018097">
    <property type="entry name" value="EGF_Ca-bd_CS"/>
</dbReference>
<reference evidence="14" key="3">
    <citation type="submission" date="2025-09" db="UniProtKB">
        <authorList>
            <consortium name="Ensembl"/>
        </authorList>
    </citation>
    <scope>IDENTIFICATION</scope>
</reference>
<dbReference type="InterPro" id="IPR000742">
    <property type="entry name" value="EGF"/>
</dbReference>
<name>A0A3Q1BQA9_AMPOC</name>
<dbReference type="InterPro" id="IPR000152">
    <property type="entry name" value="EGF-type_Asp/Asn_hydroxyl_site"/>
</dbReference>
<feature type="domain" description="EGF-like" evidence="11">
    <location>
        <begin position="1213"/>
        <end position="1251"/>
    </location>
</feature>
<evidence type="ECO:0000256" key="9">
    <source>
        <dbReference type="PROSITE-ProRule" id="PRU00076"/>
    </source>
</evidence>
<keyword evidence="2 9" id="KW-0245">EGF-like domain</keyword>
<dbReference type="PROSITE" id="PS00010">
    <property type="entry name" value="ASX_HYDROXYL"/>
    <property type="match status" value="3"/>
</dbReference>
<dbReference type="Pfam" id="PF06119">
    <property type="entry name" value="NIDO"/>
    <property type="match status" value="1"/>
</dbReference>
<dbReference type="PROSITE" id="PS50856">
    <property type="entry name" value="AMOP"/>
    <property type="match status" value="1"/>
</dbReference>
<dbReference type="GO" id="GO:0030855">
    <property type="term" value="P:epithelial cell differentiation"/>
    <property type="evidence" value="ECO:0007669"/>
    <property type="project" value="UniProtKB-ARBA"/>
</dbReference>
<evidence type="ECO:0000259" key="12">
    <source>
        <dbReference type="PROSITE" id="PS50856"/>
    </source>
</evidence>
<dbReference type="SMART" id="SM00723">
    <property type="entry name" value="AMOP"/>
    <property type="match status" value="1"/>
</dbReference>
<evidence type="ECO:0000256" key="10">
    <source>
        <dbReference type="SAM" id="Phobius"/>
    </source>
</evidence>
<dbReference type="GO" id="GO:0007160">
    <property type="term" value="P:cell-matrix adhesion"/>
    <property type="evidence" value="ECO:0007669"/>
    <property type="project" value="InterPro"/>
</dbReference>
<dbReference type="STRING" id="80972.ENSAOCP00000015049"/>
<evidence type="ECO:0000256" key="7">
    <source>
        <dbReference type="ARBA" id="ARBA00023136"/>
    </source>
</evidence>
<dbReference type="AlphaFoldDB" id="A0A3Q1BQA9"/>
<comment type="caution">
    <text evidence="9">Lacks conserved residue(s) required for the propagation of feature annotation.</text>
</comment>
<dbReference type="PROSITE" id="PS01186">
    <property type="entry name" value="EGF_2"/>
    <property type="match status" value="5"/>
</dbReference>
<sequence length="1348" mass="149247">NFIGDFLCSCQEGFKGDGFSCLDVDECSLSNTTCPSFSTCINSPGAYVCSCLNGTVAFNDTCVLPSPLCEPKCHNHGLCHLSPVGYQCACDLGYEGDGLTCSDIDECQSENICPENETECVNIPGSFSCVCKQGYTLNGTQCVDVNECETGQQVCSEFAQCVNTWGSHSCFCLSGFTGDGKNCSEGTLYPYGAEAGDKEVKIDAEDGNSPYIIPPIGFPFLGKLYYRIFFSDNGLIQFQSVTENEKFLLPSPFASGFPDNMNTTLLAVFWDDANLTKGNGQLHYQEYHKLDVSDVYSEIVFNRTADEVMKFKGLRGKSAFSPSWILKITWDKVMPISIQNINFSETNTFQCILTTDGAQSFALLRYGEMNWGPGLRENHDALIGYTDGKLTVKETTDPLENLFGTEGRYRPQQVKGTLGKLGQLVYDLTGPPELEVDPGLKCQAWAMTEPDPAEWTEVLPICPCTRTQALEDLAFIRDTTDSGPMAKRLRGQRWGGARGHIFQSLLSNRYGSGKRCAYEPDGPLLAGYNERYFSQRSLQKHIDGDLLPFQWCCIDSPLCHLYLHKRPVDRCQGYSWTGPDDSRPCDKKATQGVAMVYGSLHFITFDGTEYSFKALGEFVILRLSSATGSNIFTLQGQTDKLHTDTGGIVESPVVVRMAAFHQGIGKIEWRCAGNSSGLQVFVDDVEVPVTVDVVHRDVKDFAVRCLSVNRCAAVYAGGLHVVVWRSEGYNQLMVMVEVPQTYYNHTVGLMGLWSSNRSDDFLMSNGKVLLSEDLNPPSEERLRQFGWTWAVPVPESLLFSSPPREALEYVSTEKLLETVSPTEVEELRRTCERSMQCVFDILASGLADLGQKTLDAQKLFEKLSLIYGNTPPIVTEPTVIYSKVNSEVNIHIVAQDPNGDNISYSLRLPRPPQASLGSDGYLTWTPLSTQPVQLTIQVSDKLTSSLFTPILRVCNCLNGGTCQYDSIAESHQQGKFQVVGCLCPKGFSGTFCGNTTDICRGKPCFRGVQCQSESEPGHFTCGACPGTAISIGKEGYKCFKHDMCSSPFPFPCHKDYAKCSSTKYNYTCTCKPGFTGDGHNCTDIDECAALMACENAKYECKNTPGSFECVCRYQITKDTKRCGDAPNPPGYNLFNVSVTWSENSADGLKQLDDVLRKGFENKYYNITKTDPGQGSRPDEYRIAVSSDTPHWYIMDYMTRVSSNYGIRRIDIDDLDECKAKEAACVHPAQCTNTYGGHRCVCNGTADVDKTQSCLIDRGKADRTELELVLGLVLGIGIPLFLLLLLVVLACFCCYCKRTVTGDLPHLMPDYINEQYNPPPFNYSDPALHYMTHSSPRIIDNITPRHHYR</sequence>
<evidence type="ECO:0000256" key="4">
    <source>
        <dbReference type="ARBA" id="ARBA00022729"/>
    </source>
</evidence>
<feature type="domain" description="VWFD" evidence="13">
    <location>
        <begin position="592"/>
        <end position="797"/>
    </location>
</feature>
<dbReference type="Pfam" id="PF23263">
    <property type="entry name" value="C8-3_MUC4"/>
    <property type="match status" value="1"/>
</dbReference>
<dbReference type="InterPro" id="IPR003886">
    <property type="entry name" value="NIDO_dom"/>
</dbReference>
<reference evidence="14" key="2">
    <citation type="submission" date="2025-08" db="UniProtKB">
        <authorList>
            <consortium name="Ensembl"/>
        </authorList>
    </citation>
    <scope>IDENTIFICATION</scope>
</reference>
<evidence type="ECO:0000256" key="5">
    <source>
        <dbReference type="ARBA" id="ARBA00022737"/>
    </source>
</evidence>
<reference evidence="14 15" key="1">
    <citation type="submission" date="2022-01" db="EMBL/GenBank/DDBJ databases">
        <title>A chromosome-scale genome assembly of the false clownfish, Amphiprion ocellaris.</title>
        <authorList>
            <person name="Ryu T."/>
        </authorList>
    </citation>
    <scope>NUCLEOTIDE SEQUENCE [LARGE SCALE GENOMIC DNA]</scope>
</reference>
<protein>
    <submittedName>
        <fullName evidence="14">Uncharacterized protein</fullName>
    </submittedName>
</protein>
<evidence type="ECO:0000256" key="1">
    <source>
        <dbReference type="ARBA" id="ARBA00004370"/>
    </source>
</evidence>
<keyword evidence="7 10" id="KW-0472">Membrane</keyword>
<dbReference type="Pfam" id="PF00008">
    <property type="entry name" value="EGF"/>
    <property type="match status" value="1"/>
</dbReference>
<feature type="disulfide bond" evidence="9">
    <location>
        <begin position="69"/>
        <end position="79"/>
    </location>
</feature>
<feature type="domain" description="EGF-like" evidence="11">
    <location>
        <begin position="103"/>
        <end position="143"/>
    </location>
</feature>
<dbReference type="Gene3D" id="2.10.25.10">
    <property type="entry name" value="Laminin"/>
    <property type="match status" value="8"/>
</dbReference>
<keyword evidence="6 10" id="KW-1133">Transmembrane helix</keyword>
<gene>
    <name evidence="14" type="primary">LRP1</name>
</gene>
<dbReference type="Gene3D" id="2.60.40.10">
    <property type="entry name" value="Immunoglobulins"/>
    <property type="match status" value="1"/>
</dbReference>
<dbReference type="InterPro" id="IPR005533">
    <property type="entry name" value="AMOP_dom"/>
</dbReference>
<dbReference type="Pfam" id="PF12662">
    <property type="entry name" value="cEGF"/>
    <property type="match status" value="2"/>
</dbReference>
<evidence type="ECO:0000259" key="13">
    <source>
        <dbReference type="PROSITE" id="PS51233"/>
    </source>
</evidence>
<accession>A0A3Q1BQA9</accession>
<dbReference type="PROSITE" id="PS50026">
    <property type="entry name" value="EGF_3"/>
    <property type="match status" value="6"/>
</dbReference>
<organism evidence="14 15">
    <name type="scientific">Amphiprion ocellaris</name>
    <name type="common">Clown anemonefish</name>
    <dbReference type="NCBI Taxonomy" id="80972"/>
    <lineage>
        <taxon>Eukaryota</taxon>
        <taxon>Metazoa</taxon>
        <taxon>Chordata</taxon>
        <taxon>Craniata</taxon>
        <taxon>Vertebrata</taxon>
        <taxon>Euteleostomi</taxon>
        <taxon>Actinopterygii</taxon>
        <taxon>Neopterygii</taxon>
        <taxon>Teleostei</taxon>
        <taxon>Neoteleostei</taxon>
        <taxon>Acanthomorphata</taxon>
        <taxon>Ovalentaria</taxon>
        <taxon>Pomacentridae</taxon>
        <taxon>Amphiprion</taxon>
    </lineage>
</organism>
<dbReference type="InterPro" id="IPR056619">
    <property type="entry name" value="C8-3_MUC4"/>
</dbReference>
<dbReference type="SMART" id="SM00539">
    <property type="entry name" value="NIDO"/>
    <property type="match status" value="1"/>
</dbReference>
<evidence type="ECO:0000256" key="3">
    <source>
        <dbReference type="ARBA" id="ARBA00022692"/>
    </source>
</evidence>
<evidence type="ECO:0000256" key="2">
    <source>
        <dbReference type="ARBA" id="ARBA00022536"/>
    </source>
</evidence>
<feature type="domain" description="EGF-like" evidence="11">
    <location>
        <begin position="23"/>
        <end position="63"/>
    </location>
</feature>
<feature type="transmembrane region" description="Helical" evidence="10">
    <location>
        <begin position="1267"/>
        <end position="1294"/>
    </location>
</feature>
<dbReference type="Ensembl" id="ENSAOCT00000023565.2">
    <property type="protein sequence ID" value="ENSAOCP00000015049.2"/>
    <property type="gene ID" value="ENSAOCG00000019800.2"/>
</dbReference>
<dbReference type="SMART" id="SM00216">
    <property type="entry name" value="VWD"/>
    <property type="match status" value="1"/>
</dbReference>
<keyword evidence="15" id="KW-1185">Reference proteome</keyword>
<dbReference type="SMART" id="SM00179">
    <property type="entry name" value="EGF_CA"/>
    <property type="match status" value="7"/>
</dbReference>
<feature type="domain" description="AMOP" evidence="12">
    <location>
        <begin position="434"/>
        <end position="566"/>
    </location>
</feature>
<evidence type="ECO:0000313" key="15">
    <source>
        <dbReference type="Proteomes" id="UP001501940"/>
    </source>
</evidence>
<dbReference type="InterPro" id="IPR013783">
    <property type="entry name" value="Ig-like_fold"/>
</dbReference>
<dbReference type="SUPFAM" id="SSF57184">
    <property type="entry name" value="Growth factor receptor domain"/>
    <property type="match status" value="3"/>
</dbReference>
<dbReference type="GeneTree" id="ENSGT00730000110943"/>
<dbReference type="GO" id="GO:0005176">
    <property type="term" value="F:ErbB-2 class receptor binding"/>
    <property type="evidence" value="ECO:0007669"/>
    <property type="project" value="TreeGrafter"/>
</dbReference>
<comment type="subcellular location">
    <subcellularLocation>
        <location evidence="1">Membrane</location>
    </subcellularLocation>
</comment>
<evidence type="ECO:0000256" key="6">
    <source>
        <dbReference type="ARBA" id="ARBA00022989"/>
    </source>
</evidence>
<dbReference type="Pfam" id="PF07645">
    <property type="entry name" value="EGF_CA"/>
    <property type="match status" value="3"/>
</dbReference>
<dbReference type="InterPro" id="IPR051495">
    <property type="entry name" value="Epithelial_Barrier/Signaling"/>
</dbReference>
<dbReference type="InterPro" id="IPR026823">
    <property type="entry name" value="cEGF"/>
</dbReference>
<dbReference type="GO" id="GO:0016020">
    <property type="term" value="C:membrane"/>
    <property type="evidence" value="ECO:0007669"/>
    <property type="project" value="UniProtKB-SubCell"/>
</dbReference>
<evidence type="ECO:0000313" key="14">
    <source>
        <dbReference type="Ensembl" id="ENSAOCP00000015049.2"/>
    </source>
</evidence>
<dbReference type="PROSITE" id="PS51233">
    <property type="entry name" value="VWFD"/>
    <property type="match status" value="1"/>
</dbReference>
<dbReference type="PROSITE" id="PS01187">
    <property type="entry name" value="EGF_CA"/>
    <property type="match status" value="2"/>
</dbReference>
<evidence type="ECO:0000259" key="11">
    <source>
        <dbReference type="PROSITE" id="PS50026"/>
    </source>
</evidence>
<dbReference type="SMART" id="SM00181">
    <property type="entry name" value="EGF"/>
    <property type="match status" value="9"/>
</dbReference>
<dbReference type="PANTHER" id="PTHR13802:SF52">
    <property type="entry name" value="MUCIN-4"/>
    <property type="match status" value="1"/>
</dbReference>
<feature type="domain" description="EGF-like" evidence="11">
    <location>
        <begin position="65"/>
        <end position="102"/>
    </location>
</feature>
<evidence type="ECO:0000256" key="8">
    <source>
        <dbReference type="ARBA" id="ARBA00023157"/>
    </source>
</evidence>
<feature type="domain" description="EGF-like" evidence="11">
    <location>
        <begin position="1040"/>
        <end position="1082"/>
    </location>
</feature>
<dbReference type="FunFam" id="2.10.25.10:FF:000038">
    <property type="entry name" value="Fibrillin 2"/>
    <property type="match status" value="3"/>
</dbReference>
<keyword evidence="8 9" id="KW-1015">Disulfide bond</keyword>
<keyword evidence="3 10" id="KW-0812">Transmembrane</keyword>
<proteinExistence type="predicted"/>
<dbReference type="Pfam" id="PF00094">
    <property type="entry name" value="VWD"/>
    <property type="match status" value="1"/>
</dbReference>
<dbReference type="Pfam" id="PF05345">
    <property type="entry name" value="He_PIG"/>
    <property type="match status" value="1"/>
</dbReference>
<dbReference type="GO" id="GO:0005509">
    <property type="term" value="F:calcium ion binding"/>
    <property type="evidence" value="ECO:0007669"/>
    <property type="project" value="InterPro"/>
</dbReference>
<dbReference type="InterPro" id="IPR009030">
    <property type="entry name" value="Growth_fac_rcpt_cys_sf"/>
</dbReference>
<dbReference type="OMA" id="TCQYDSI"/>
<keyword evidence="4" id="KW-0732">Signal</keyword>
<dbReference type="InterPro" id="IPR001846">
    <property type="entry name" value="VWF_type-D"/>
</dbReference>